<protein>
    <submittedName>
        <fullName evidence="6">DoxX-like protein</fullName>
    </submittedName>
</protein>
<dbReference type="Proteomes" id="UP000316184">
    <property type="component" value="Unassembled WGS sequence"/>
</dbReference>
<comment type="subcellular location">
    <subcellularLocation>
        <location evidence="1">Membrane</location>
        <topology evidence="1">Multi-pass membrane protein</topology>
    </subcellularLocation>
</comment>
<evidence type="ECO:0000256" key="3">
    <source>
        <dbReference type="ARBA" id="ARBA00022989"/>
    </source>
</evidence>
<evidence type="ECO:0000256" key="5">
    <source>
        <dbReference type="SAM" id="Phobius"/>
    </source>
</evidence>
<keyword evidence="3 5" id="KW-1133">Transmembrane helix</keyword>
<organism evidence="6 7">
    <name type="scientific">Saccharopolyspora dendranthemae</name>
    <dbReference type="NCBI Taxonomy" id="1181886"/>
    <lineage>
        <taxon>Bacteria</taxon>
        <taxon>Bacillati</taxon>
        <taxon>Actinomycetota</taxon>
        <taxon>Actinomycetes</taxon>
        <taxon>Pseudonocardiales</taxon>
        <taxon>Pseudonocardiaceae</taxon>
        <taxon>Saccharopolyspora</taxon>
    </lineage>
</organism>
<feature type="transmembrane region" description="Helical" evidence="5">
    <location>
        <begin position="53"/>
        <end position="86"/>
    </location>
</feature>
<evidence type="ECO:0000313" key="7">
    <source>
        <dbReference type="Proteomes" id="UP000316184"/>
    </source>
</evidence>
<evidence type="ECO:0000256" key="4">
    <source>
        <dbReference type="ARBA" id="ARBA00023136"/>
    </source>
</evidence>
<dbReference type="Pfam" id="PF13564">
    <property type="entry name" value="DoxX_2"/>
    <property type="match status" value="1"/>
</dbReference>
<dbReference type="InterPro" id="IPR032808">
    <property type="entry name" value="DoxX"/>
</dbReference>
<dbReference type="AlphaFoldDB" id="A0A561U982"/>
<dbReference type="EMBL" id="VIWX01000002">
    <property type="protein sequence ID" value="TWF95916.1"/>
    <property type="molecule type" value="Genomic_DNA"/>
</dbReference>
<keyword evidence="2 5" id="KW-0812">Transmembrane</keyword>
<name>A0A561U982_9PSEU</name>
<dbReference type="RefSeq" id="WP_145739207.1">
    <property type="nucleotide sequence ID" value="NZ_VIWX01000002.1"/>
</dbReference>
<dbReference type="GO" id="GO:0016020">
    <property type="term" value="C:membrane"/>
    <property type="evidence" value="ECO:0007669"/>
    <property type="project" value="UniProtKB-SubCell"/>
</dbReference>
<sequence length="116" mass="11556">MFVVYVVVVAVTALFNAVSAGLDLAGYRQVRDNAEANGVPVGWLPTLGVLKGAGAVGLLAGLVGVPVIGALAAAGLVVFFVGAMVVHARARTWSTSAPAVLFLGLAAGSLWLGLAV</sequence>
<evidence type="ECO:0000313" key="6">
    <source>
        <dbReference type="EMBL" id="TWF95916.1"/>
    </source>
</evidence>
<evidence type="ECO:0000256" key="2">
    <source>
        <dbReference type="ARBA" id="ARBA00022692"/>
    </source>
</evidence>
<proteinExistence type="predicted"/>
<comment type="caution">
    <text evidence="6">The sequence shown here is derived from an EMBL/GenBank/DDBJ whole genome shotgun (WGS) entry which is preliminary data.</text>
</comment>
<reference evidence="6 7" key="1">
    <citation type="submission" date="2019-06" db="EMBL/GenBank/DDBJ databases">
        <title>Sequencing the genomes of 1000 actinobacteria strains.</title>
        <authorList>
            <person name="Klenk H.-P."/>
        </authorList>
    </citation>
    <scope>NUCLEOTIDE SEQUENCE [LARGE SCALE GENOMIC DNA]</scope>
    <source>
        <strain evidence="6 7">DSM 46699</strain>
    </source>
</reference>
<gene>
    <name evidence="6" type="ORF">FHU35_12916</name>
</gene>
<feature type="transmembrane region" description="Helical" evidence="5">
    <location>
        <begin position="93"/>
        <end position="114"/>
    </location>
</feature>
<keyword evidence="4 5" id="KW-0472">Membrane</keyword>
<evidence type="ECO:0000256" key="1">
    <source>
        <dbReference type="ARBA" id="ARBA00004141"/>
    </source>
</evidence>
<keyword evidence="7" id="KW-1185">Reference proteome</keyword>
<accession>A0A561U982</accession>